<evidence type="ECO:0000256" key="1">
    <source>
        <dbReference type="SAM" id="Coils"/>
    </source>
</evidence>
<dbReference type="STRING" id="1441469.A0A225ABV7"/>
<keyword evidence="3" id="KW-0472">Membrane</keyword>
<dbReference type="EMBL" id="LFMY01000009">
    <property type="protein sequence ID" value="OKL58581.1"/>
    <property type="molecule type" value="Genomic_DNA"/>
</dbReference>
<evidence type="ECO:0000313" key="4">
    <source>
        <dbReference type="EMBL" id="OKL58581.1"/>
    </source>
</evidence>
<proteinExistence type="predicted"/>
<accession>A0A225ABV7</accession>
<keyword evidence="3" id="KW-1133">Transmembrane helix</keyword>
<name>A0A225ABV7_TALAT</name>
<feature type="compositionally biased region" description="Polar residues" evidence="2">
    <location>
        <begin position="1"/>
        <end position="13"/>
    </location>
</feature>
<dbReference type="OrthoDB" id="5419542at2759"/>
<feature type="region of interest" description="Disordered" evidence="2">
    <location>
        <begin position="1"/>
        <end position="84"/>
    </location>
</feature>
<gene>
    <name evidence="4" type="ORF">UA08_06279</name>
</gene>
<dbReference type="RefSeq" id="XP_020118702.1">
    <property type="nucleotide sequence ID" value="XM_020268585.1"/>
</dbReference>
<feature type="region of interest" description="Disordered" evidence="2">
    <location>
        <begin position="107"/>
        <end position="183"/>
    </location>
</feature>
<feature type="transmembrane region" description="Helical" evidence="3">
    <location>
        <begin position="339"/>
        <end position="357"/>
    </location>
</feature>
<keyword evidence="3" id="KW-0812">Transmembrane</keyword>
<keyword evidence="1" id="KW-0175">Coiled coil</keyword>
<organism evidence="4 5">
    <name type="scientific">Talaromyces atroroseus</name>
    <dbReference type="NCBI Taxonomy" id="1441469"/>
    <lineage>
        <taxon>Eukaryota</taxon>
        <taxon>Fungi</taxon>
        <taxon>Dikarya</taxon>
        <taxon>Ascomycota</taxon>
        <taxon>Pezizomycotina</taxon>
        <taxon>Eurotiomycetes</taxon>
        <taxon>Eurotiomycetidae</taxon>
        <taxon>Eurotiales</taxon>
        <taxon>Trichocomaceae</taxon>
        <taxon>Talaromyces</taxon>
        <taxon>Talaromyces sect. Trachyspermi</taxon>
    </lineage>
</organism>
<dbReference type="GeneID" id="31006035"/>
<dbReference type="Proteomes" id="UP000214365">
    <property type="component" value="Unassembled WGS sequence"/>
</dbReference>
<evidence type="ECO:0000256" key="2">
    <source>
        <dbReference type="SAM" id="MobiDB-lite"/>
    </source>
</evidence>
<feature type="compositionally biased region" description="Polar residues" evidence="2">
    <location>
        <begin position="163"/>
        <end position="177"/>
    </location>
</feature>
<protein>
    <submittedName>
        <fullName evidence="4">Uncharacterized protein</fullName>
    </submittedName>
</protein>
<evidence type="ECO:0000313" key="5">
    <source>
        <dbReference type="Proteomes" id="UP000214365"/>
    </source>
</evidence>
<dbReference type="AlphaFoldDB" id="A0A225ABV7"/>
<keyword evidence="5" id="KW-1185">Reference proteome</keyword>
<comment type="caution">
    <text evidence="4">The sequence shown here is derived from an EMBL/GenBank/DDBJ whole genome shotgun (WGS) entry which is preliminary data.</text>
</comment>
<reference evidence="4 5" key="1">
    <citation type="submission" date="2015-06" db="EMBL/GenBank/DDBJ databases">
        <title>Talaromyces atroroseus IBT 11181 draft genome.</title>
        <authorList>
            <person name="Rasmussen K.B."/>
            <person name="Rasmussen S."/>
            <person name="Petersen B."/>
            <person name="Sicheritz-Ponten T."/>
            <person name="Mortensen U.H."/>
            <person name="Thrane U."/>
        </authorList>
    </citation>
    <scope>NUCLEOTIDE SEQUENCE [LARGE SCALE GENOMIC DNA]</scope>
    <source>
        <strain evidence="4 5">IBT 11181</strain>
    </source>
</reference>
<feature type="coiled-coil region" evidence="1">
    <location>
        <begin position="291"/>
        <end position="325"/>
    </location>
</feature>
<feature type="compositionally biased region" description="Basic and acidic residues" evidence="2">
    <location>
        <begin position="116"/>
        <end position="132"/>
    </location>
</feature>
<evidence type="ECO:0000256" key="3">
    <source>
        <dbReference type="SAM" id="Phobius"/>
    </source>
</evidence>
<sequence>MEESSRLSTSRTFPVNLHHRHRSEAARPTTNSTARSGATEERQPWPRRLFVDTSVEEQQQQQQAKHSGNKSHRYSKSRDYNHRLPRAVNQIASAGGARNLLPNRSFHHRQWSQQIGEDRNRFKDKYRDREGSTDFSFLRPTATTTSHTHESSRSRCGSRSPSAQNRSNSRAGSLVTTDDSRLSLTKGKEIKTMEDLNQAREERKKGEEYLRTKLASVGTRATEITRRLDYTYYNLLDRMSALNSTIHTFHGLVDSTTALHDTFQRDNTNLEQDTHRQLEEFQNFEPQRRRIEALEERMKAGRCRMETLGNRLDTVRKEIEGWERREGEWQARVSRRLRMLWGIACSVVLVLIIAYGVQSWRLSSFSQNELNSRVEMLSRNAAVHTTQEDMDPFLGSLLHSKASSSAAATSSGERIQSTSSDPLHLFDEL</sequence>